<dbReference type="SUPFAM" id="SSF51905">
    <property type="entry name" value="FAD/NAD(P)-binding domain"/>
    <property type="match status" value="1"/>
</dbReference>
<dbReference type="PANTHER" id="PTHR13847">
    <property type="entry name" value="SARCOSINE DEHYDROGENASE-RELATED"/>
    <property type="match status" value="1"/>
</dbReference>
<dbReference type="PANTHER" id="PTHR13847:SF281">
    <property type="entry name" value="FAD DEPENDENT OXIDOREDUCTASE DOMAIN-CONTAINING PROTEIN"/>
    <property type="match status" value="1"/>
</dbReference>
<dbReference type="OrthoDB" id="9806601at2"/>
<accession>A0A318PHW2</accession>
<dbReference type="RefSeq" id="WP_061274299.1">
    <property type="nucleotide sequence ID" value="NZ_CBCRXN010000015.1"/>
</dbReference>
<name>A0A318PHW2_KOMXY</name>
<dbReference type="EMBL" id="NKUC01000017">
    <property type="protein sequence ID" value="PYD56747.1"/>
    <property type="molecule type" value="Genomic_DNA"/>
</dbReference>
<protein>
    <submittedName>
        <fullName evidence="2">FAD-dependent oxidoreductase</fullName>
    </submittedName>
</protein>
<evidence type="ECO:0000313" key="3">
    <source>
        <dbReference type="Proteomes" id="UP000248257"/>
    </source>
</evidence>
<sequence>MQPSAQRPLWQGRPLPDLPPAAGMHEAETVVVGGGIAGLSTALHLARSGQDVIVLNAGTAMGLATRASAGIIAGQPVRNTPDSLIKRLGREEGQRLIGAIAASARETRALIQDEELRCDLMPNGFLAPFFGTGQRERAVVESWRPWRQDVSLLDKAQTAFLSGCSGYAGAVLDASGGALDPAAYADELARRIIKHGGRIHNGTQVTAVTRQEGQGALRWQVSFASGMARARARNVILAANGGNPMLHRALRHSVLPLPVLEVATAPLAAHLQQHILPQRHALTDLATDVFSIRFDTHGHLITAAPAPDHLDWSQIERTINTRLEKAIPGWEYTPLASAWTGTAWLRSDCIARMPILDEGLLAIQACNGRGLAINTLAGHDAAAWILSGGRDRPRLPTGRPPAIPGFALARHIPRLIMGAARLTARLKQMTGAKSA</sequence>
<dbReference type="GO" id="GO:0016491">
    <property type="term" value="F:oxidoreductase activity"/>
    <property type="evidence" value="ECO:0007669"/>
    <property type="project" value="UniProtKB-KW"/>
</dbReference>
<gene>
    <name evidence="2" type="ORF">CFR75_09400</name>
</gene>
<dbReference type="AlphaFoldDB" id="A0A318PHW2"/>
<dbReference type="Proteomes" id="UP000248257">
    <property type="component" value="Unassembled WGS sequence"/>
</dbReference>
<dbReference type="GO" id="GO:0005737">
    <property type="term" value="C:cytoplasm"/>
    <property type="evidence" value="ECO:0007669"/>
    <property type="project" value="TreeGrafter"/>
</dbReference>
<dbReference type="Pfam" id="PF01266">
    <property type="entry name" value="DAO"/>
    <property type="match status" value="1"/>
</dbReference>
<keyword evidence="1" id="KW-0560">Oxidoreductase</keyword>
<dbReference type="Gene3D" id="3.30.9.10">
    <property type="entry name" value="D-Amino Acid Oxidase, subunit A, domain 2"/>
    <property type="match status" value="1"/>
</dbReference>
<dbReference type="STRING" id="1220579.GCA_001571345_01853"/>
<organism evidence="2 3">
    <name type="scientific">Komagataeibacter xylinus</name>
    <name type="common">Gluconacetobacter xylinus</name>
    <dbReference type="NCBI Taxonomy" id="28448"/>
    <lineage>
        <taxon>Bacteria</taxon>
        <taxon>Pseudomonadati</taxon>
        <taxon>Pseudomonadota</taxon>
        <taxon>Alphaproteobacteria</taxon>
        <taxon>Acetobacterales</taxon>
        <taxon>Acetobacteraceae</taxon>
        <taxon>Komagataeibacter</taxon>
    </lineage>
</organism>
<evidence type="ECO:0000313" key="2">
    <source>
        <dbReference type="EMBL" id="PYD56747.1"/>
    </source>
</evidence>
<dbReference type="Gene3D" id="3.50.50.60">
    <property type="entry name" value="FAD/NAD(P)-binding domain"/>
    <property type="match status" value="1"/>
</dbReference>
<reference evidence="2 3" key="1">
    <citation type="submission" date="2017-07" db="EMBL/GenBank/DDBJ databases">
        <title>A draft genome sequence of Komagataeibacter xylinus LMG 1515.</title>
        <authorList>
            <person name="Skraban J."/>
            <person name="Cleenwerck I."/>
            <person name="Vandamme P."/>
            <person name="Trcek J."/>
        </authorList>
    </citation>
    <scope>NUCLEOTIDE SEQUENCE [LARGE SCALE GENOMIC DNA]</scope>
    <source>
        <strain evidence="2 3">LMG 1515</strain>
    </source>
</reference>
<dbReference type="InterPro" id="IPR006076">
    <property type="entry name" value="FAD-dep_OxRdtase"/>
</dbReference>
<evidence type="ECO:0000256" key="1">
    <source>
        <dbReference type="ARBA" id="ARBA00023002"/>
    </source>
</evidence>
<proteinExistence type="predicted"/>
<comment type="caution">
    <text evidence="2">The sequence shown here is derived from an EMBL/GenBank/DDBJ whole genome shotgun (WGS) entry which is preliminary data.</text>
</comment>
<keyword evidence="3" id="KW-1185">Reference proteome</keyword>
<dbReference type="PRINTS" id="PR00420">
    <property type="entry name" value="RNGMNOXGNASE"/>
</dbReference>
<dbReference type="InterPro" id="IPR036188">
    <property type="entry name" value="FAD/NAD-bd_sf"/>
</dbReference>